<evidence type="ECO:0000313" key="3">
    <source>
        <dbReference type="Proteomes" id="UP000014254"/>
    </source>
</evidence>
<name>S2K7V9_MUCC1</name>
<organism evidence="2 3">
    <name type="scientific">Mucor circinelloides f. circinelloides (strain 1006PhL)</name>
    <name type="common">Mucormycosis agent</name>
    <name type="synonym">Calyptromyces circinelloides</name>
    <dbReference type="NCBI Taxonomy" id="1220926"/>
    <lineage>
        <taxon>Eukaryota</taxon>
        <taxon>Fungi</taxon>
        <taxon>Fungi incertae sedis</taxon>
        <taxon>Mucoromycota</taxon>
        <taxon>Mucoromycotina</taxon>
        <taxon>Mucoromycetes</taxon>
        <taxon>Mucorales</taxon>
        <taxon>Mucorineae</taxon>
        <taxon>Mucoraceae</taxon>
        <taxon>Mucor</taxon>
    </lineage>
</organism>
<dbReference type="OMA" id="AWTEPNQ"/>
<accession>S2K7V9</accession>
<dbReference type="InterPro" id="IPR025124">
    <property type="entry name" value="Gag1-like_clamp"/>
</dbReference>
<dbReference type="EMBL" id="KE123952">
    <property type="protein sequence ID" value="EPB88340.1"/>
    <property type="molecule type" value="Genomic_DNA"/>
</dbReference>
<evidence type="ECO:0000259" key="1">
    <source>
        <dbReference type="Pfam" id="PF13259"/>
    </source>
</evidence>
<dbReference type="Pfam" id="PF13259">
    <property type="entry name" value="clamp_Gag1-like"/>
    <property type="match status" value="1"/>
</dbReference>
<evidence type="ECO:0000313" key="2">
    <source>
        <dbReference type="EMBL" id="EPB88340.1"/>
    </source>
</evidence>
<dbReference type="InParanoid" id="S2K7V9"/>
<dbReference type="OrthoDB" id="5576875at2759"/>
<keyword evidence="3" id="KW-1185">Reference proteome</keyword>
<reference evidence="3" key="1">
    <citation type="submission" date="2013-05" db="EMBL/GenBank/DDBJ databases">
        <title>The Genome sequence of Mucor circinelloides f. circinelloides 1006PhL.</title>
        <authorList>
            <consortium name="The Broad Institute Genomics Platform"/>
            <person name="Cuomo C."/>
            <person name="Earl A."/>
            <person name="Findley K."/>
            <person name="Lee S.C."/>
            <person name="Walker B."/>
            <person name="Young S."/>
            <person name="Zeng Q."/>
            <person name="Gargeya S."/>
            <person name="Fitzgerald M."/>
            <person name="Haas B."/>
            <person name="Abouelleil A."/>
            <person name="Allen A.W."/>
            <person name="Alvarado L."/>
            <person name="Arachchi H.M."/>
            <person name="Berlin A.M."/>
            <person name="Chapman S.B."/>
            <person name="Gainer-Dewar J."/>
            <person name="Goldberg J."/>
            <person name="Griggs A."/>
            <person name="Gujja S."/>
            <person name="Hansen M."/>
            <person name="Howarth C."/>
            <person name="Imamovic A."/>
            <person name="Ireland A."/>
            <person name="Larimer J."/>
            <person name="McCowan C."/>
            <person name="Murphy C."/>
            <person name="Pearson M."/>
            <person name="Poon T.W."/>
            <person name="Priest M."/>
            <person name="Roberts A."/>
            <person name="Saif S."/>
            <person name="Shea T."/>
            <person name="Sisk P."/>
            <person name="Sykes S."/>
            <person name="Wortman J."/>
            <person name="Nusbaum C."/>
            <person name="Birren B."/>
        </authorList>
    </citation>
    <scope>NUCLEOTIDE SEQUENCE [LARGE SCALE GENOMIC DNA]</scope>
    <source>
        <strain evidence="3">1006PhL</strain>
    </source>
</reference>
<dbReference type="Proteomes" id="UP000014254">
    <property type="component" value="Unassembled WGS sequence"/>
</dbReference>
<dbReference type="eggNOG" id="ENOG502TAM7">
    <property type="taxonomic scope" value="Eukaryota"/>
</dbReference>
<dbReference type="VEuPathDB" id="FungiDB:HMPREF1544_04806"/>
<dbReference type="AlphaFoldDB" id="S2K7V9"/>
<dbReference type="STRING" id="1220926.S2K7V9"/>
<feature type="domain" description="Gag1-like clamp" evidence="1">
    <location>
        <begin position="8"/>
        <end position="91"/>
    </location>
</feature>
<sequence>MATDNLACTKGLQAWEARRKAWTEPNQHYLDKQNSAPAIAEKYDVAFKQEVQQKAIYKQLVHQHKILKTPISLKYIIPILVTGWQEDGVWPKGEMVQERSD</sequence>
<proteinExistence type="predicted"/>
<protein>
    <recommendedName>
        <fullName evidence="1">Gag1-like clamp domain-containing protein</fullName>
    </recommendedName>
</protein>
<gene>
    <name evidence="2" type="ORF">HMPREF1544_04806</name>
</gene>